<organism evidence="1 2">
    <name type="scientific">Heliomicrobium undosum</name>
    <dbReference type="NCBI Taxonomy" id="121734"/>
    <lineage>
        <taxon>Bacteria</taxon>
        <taxon>Bacillati</taxon>
        <taxon>Bacillota</taxon>
        <taxon>Clostridia</taxon>
        <taxon>Eubacteriales</taxon>
        <taxon>Heliobacteriaceae</taxon>
        <taxon>Heliomicrobium</taxon>
    </lineage>
</organism>
<protein>
    <submittedName>
        <fullName evidence="1">Uncharacterized protein</fullName>
    </submittedName>
</protein>
<comment type="caution">
    <text evidence="1">The sequence shown here is derived from an EMBL/GenBank/DDBJ whole genome shotgun (WGS) entry which is preliminary data.</text>
</comment>
<accession>A0A845L4E4</accession>
<dbReference type="SUPFAM" id="SSF52540">
    <property type="entry name" value="P-loop containing nucleoside triphosphate hydrolases"/>
    <property type="match status" value="1"/>
</dbReference>
<sequence>MLQWVGSEKESAAPRRVGLAVPWLEEFMSVFPSVPVSWTAGSQALLMKVLSGERDVEPVDILMLSSRLSGPWSPGELFDRVRPVKAAKRIAVLERGEEGLEKKLNHNGWAIIVNGRTPMEEASRLLGVECAKQSGIFVSVFSPSGTHTSVLAIEIAQRLQQSGYPTLLVDGGSTAEITRRMNWSQETGLASLLPLYEAGREVEEADIRRAVCRWSGGEFISGYAQLSELGRMSEDFASAFFRKVRCMYPAVVVDTSPVGILPMTFASLQAATHIIMPYKAAWADRLNRDHFSEIAQVNADTDQTVIPVAVNTDRVEPTHGTVNIDMRRLDEAPERWSPFGEELISRIAGQQEGGKGDTGIAPGKGARRFLAVLRSI</sequence>
<keyword evidence="2" id="KW-1185">Reference proteome</keyword>
<reference evidence="1 2" key="1">
    <citation type="submission" date="2020-01" db="EMBL/GenBank/DDBJ databases">
        <title>Whole-genome sequence of Heliobacterium undosum DSM 13378.</title>
        <authorList>
            <person name="Kyndt J.A."/>
            <person name="Meyer T.E."/>
        </authorList>
    </citation>
    <scope>NUCLEOTIDE SEQUENCE [LARGE SCALE GENOMIC DNA]</scope>
    <source>
        <strain evidence="1 2">DSM 13378</strain>
    </source>
</reference>
<dbReference type="Proteomes" id="UP000463470">
    <property type="component" value="Unassembled WGS sequence"/>
</dbReference>
<gene>
    <name evidence="1" type="ORF">GTO91_15760</name>
</gene>
<dbReference type="EMBL" id="WXEY01000027">
    <property type="protein sequence ID" value="MZP31163.1"/>
    <property type="molecule type" value="Genomic_DNA"/>
</dbReference>
<evidence type="ECO:0000313" key="1">
    <source>
        <dbReference type="EMBL" id="MZP31163.1"/>
    </source>
</evidence>
<name>A0A845L4E4_9FIRM</name>
<proteinExistence type="predicted"/>
<dbReference type="AlphaFoldDB" id="A0A845L4E4"/>
<evidence type="ECO:0000313" key="2">
    <source>
        <dbReference type="Proteomes" id="UP000463470"/>
    </source>
</evidence>
<dbReference type="RefSeq" id="WP_161259684.1">
    <property type="nucleotide sequence ID" value="NZ_WXEY01000027.1"/>
</dbReference>
<dbReference type="InterPro" id="IPR027417">
    <property type="entry name" value="P-loop_NTPase"/>
</dbReference>
<dbReference type="Gene3D" id="3.40.50.300">
    <property type="entry name" value="P-loop containing nucleotide triphosphate hydrolases"/>
    <property type="match status" value="1"/>
</dbReference>
<dbReference type="OrthoDB" id="2078516at2"/>